<proteinExistence type="predicted"/>
<dbReference type="PANTHER" id="PTHR48080:SF2">
    <property type="entry name" value="D-GALACTONATE DEHYDRATASE"/>
    <property type="match status" value="1"/>
</dbReference>
<gene>
    <name evidence="3" type="ORF">NA2_14852</name>
</gene>
<dbReference type="InterPro" id="IPR013342">
    <property type="entry name" value="Mandelate_racemase_C"/>
</dbReference>
<dbReference type="SFLD" id="SFLDG00179">
    <property type="entry name" value="mandelate_racemase"/>
    <property type="match status" value="1"/>
</dbReference>
<feature type="domain" description="Mandelate racemase/muconate lactonizing enzyme C-terminal" evidence="2">
    <location>
        <begin position="138"/>
        <end position="253"/>
    </location>
</feature>
<evidence type="ECO:0000256" key="1">
    <source>
        <dbReference type="ARBA" id="ARBA00023239"/>
    </source>
</evidence>
<dbReference type="InterPro" id="IPR034593">
    <property type="entry name" value="DgoD-like"/>
</dbReference>
<dbReference type="SMART" id="SM00922">
    <property type="entry name" value="MR_MLE"/>
    <property type="match status" value="1"/>
</dbReference>
<dbReference type="CDD" id="cd03316">
    <property type="entry name" value="MR_like"/>
    <property type="match status" value="1"/>
</dbReference>
<dbReference type="Gene3D" id="3.30.390.10">
    <property type="entry name" value="Enolase-like, N-terminal domain"/>
    <property type="match status" value="1"/>
</dbReference>
<evidence type="ECO:0000259" key="2">
    <source>
        <dbReference type="SMART" id="SM00922"/>
    </source>
</evidence>
<keyword evidence="1" id="KW-0456">Lyase</keyword>
<dbReference type="InterPro" id="IPR036849">
    <property type="entry name" value="Enolase-like_C_sf"/>
</dbReference>
<dbReference type="eggNOG" id="COG4948">
    <property type="taxonomic scope" value="Bacteria"/>
</dbReference>
<dbReference type="AlphaFoldDB" id="K2MAD9"/>
<dbReference type="SUPFAM" id="SSF51604">
    <property type="entry name" value="Enolase C-terminal domain-like"/>
    <property type="match status" value="1"/>
</dbReference>
<dbReference type="PANTHER" id="PTHR48080">
    <property type="entry name" value="D-GALACTONATE DEHYDRATASE-RELATED"/>
    <property type="match status" value="1"/>
</dbReference>
<dbReference type="InterPro" id="IPR013341">
    <property type="entry name" value="Mandelate_racemase_N_dom"/>
</dbReference>
<name>K2MAD9_9HYPH</name>
<evidence type="ECO:0000313" key="4">
    <source>
        <dbReference type="Proteomes" id="UP000006786"/>
    </source>
</evidence>
<keyword evidence="4" id="KW-1185">Reference proteome</keyword>
<organism evidence="3 4">
    <name type="scientific">Nitratireductor pacificus pht-3B</name>
    <dbReference type="NCBI Taxonomy" id="391937"/>
    <lineage>
        <taxon>Bacteria</taxon>
        <taxon>Pseudomonadati</taxon>
        <taxon>Pseudomonadota</taxon>
        <taxon>Alphaproteobacteria</taxon>
        <taxon>Hyphomicrobiales</taxon>
        <taxon>Phyllobacteriaceae</taxon>
        <taxon>Nitratireductor</taxon>
    </lineage>
</organism>
<evidence type="ECO:0000313" key="3">
    <source>
        <dbReference type="EMBL" id="EKF17970.1"/>
    </source>
</evidence>
<dbReference type="Proteomes" id="UP000006786">
    <property type="component" value="Unassembled WGS sequence"/>
</dbReference>
<dbReference type="Gene3D" id="3.20.20.120">
    <property type="entry name" value="Enolase-like C-terminal domain"/>
    <property type="match status" value="1"/>
</dbReference>
<dbReference type="EMBL" id="AMRM01000017">
    <property type="protein sequence ID" value="EKF17970.1"/>
    <property type="molecule type" value="Genomic_DNA"/>
</dbReference>
<accession>K2MAD9</accession>
<dbReference type="STRING" id="391937.NA2_14852"/>
<protein>
    <submittedName>
        <fullName evidence="3">Mandelate racemase/muconate lactonizing protein</fullName>
    </submittedName>
</protein>
<sequence length="389" mass="41844">MFMKITAANIYVVPTGFRRAVILELETDAGITGLGEAGIAYGLGTTAAAEMLAAMLERLVIGRDPSPVELIWNDIYDQGFWTKGGGAISMAGLSAIDHALWDIKGKALGVPVHMLLGGPIETELDVYANGWWLGCNSGSAFAEAGLRAVERGYRGLKLYPLGMADPITVIRHPARRSLRQGESALVIERVEKLRAAVGEDVAIMLDFGGGLSSDQLLPLLRRLEPFNICFVEEPVDPALPGALAKVGRSTPITLAAGERVYTRFGFHILLETGAVSIIQPDLCNTGGIMEGKKIAALAEIHNARVAPHNYGSTLATAISAQLSACIPNFMVLECFPDYASEPNYVPILENPWEDNVKNGRMPVSSMPGLGAVLCRSTVERHLWKRVIPD</sequence>
<dbReference type="Pfam" id="PF02746">
    <property type="entry name" value="MR_MLE_N"/>
    <property type="match status" value="1"/>
</dbReference>
<dbReference type="SUPFAM" id="SSF54826">
    <property type="entry name" value="Enolase N-terminal domain-like"/>
    <property type="match status" value="1"/>
</dbReference>
<comment type="caution">
    <text evidence="3">The sequence shown here is derived from an EMBL/GenBank/DDBJ whole genome shotgun (WGS) entry which is preliminary data.</text>
</comment>
<dbReference type="InterPro" id="IPR029065">
    <property type="entry name" value="Enolase_C-like"/>
</dbReference>
<reference evidence="3 4" key="1">
    <citation type="journal article" date="2012" name="J. Bacteriol.">
        <title>Genome Sequence of Nitratireductor pacificus Type Strain pht-3B.</title>
        <authorList>
            <person name="Lai Q."/>
            <person name="Li G."/>
            <person name="Shao Z."/>
        </authorList>
    </citation>
    <scope>NUCLEOTIDE SEQUENCE [LARGE SCALE GENOMIC DNA]</scope>
    <source>
        <strain evidence="4">pht-3B</strain>
    </source>
</reference>
<dbReference type="PATRIC" id="fig|391937.3.peg.3052"/>
<dbReference type="GO" id="GO:0016829">
    <property type="term" value="F:lyase activity"/>
    <property type="evidence" value="ECO:0007669"/>
    <property type="project" value="UniProtKB-KW"/>
</dbReference>
<dbReference type="SFLD" id="SFLDS00001">
    <property type="entry name" value="Enolase"/>
    <property type="match status" value="1"/>
</dbReference>
<dbReference type="Pfam" id="PF13378">
    <property type="entry name" value="MR_MLE_C"/>
    <property type="match status" value="1"/>
</dbReference>
<dbReference type="InterPro" id="IPR029017">
    <property type="entry name" value="Enolase-like_N"/>
</dbReference>